<dbReference type="GO" id="GO:0032259">
    <property type="term" value="P:methylation"/>
    <property type="evidence" value="ECO:0007669"/>
    <property type="project" value="UniProtKB-KW"/>
</dbReference>
<evidence type="ECO:0000313" key="6">
    <source>
        <dbReference type="Proteomes" id="UP000321638"/>
    </source>
</evidence>
<dbReference type="AlphaFoldDB" id="A0A5C8PWH9"/>
<evidence type="ECO:0000256" key="1">
    <source>
        <dbReference type="ARBA" id="ARBA00022603"/>
    </source>
</evidence>
<dbReference type="GO" id="GO:0006396">
    <property type="term" value="P:RNA processing"/>
    <property type="evidence" value="ECO:0007669"/>
    <property type="project" value="InterPro"/>
</dbReference>
<dbReference type="EMBL" id="VDUZ01000001">
    <property type="protein sequence ID" value="TXL82411.1"/>
    <property type="molecule type" value="Genomic_DNA"/>
</dbReference>
<dbReference type="InterPro" id="IPR013123">
    <property type="entry name" value="SpoU_subst-bd"/>
</dbReference>
<evidence type="ECO:0000259" key="4">
    <source>
        <dbReference type="SMART" id="SM00967"/>
    </source>
</evidence>
<dbReference type="InterPro" id="IPR029028">
    <property type="entry name" value="Alpha/beta_knot_MTases"/>
</dbReference>
<proteinExistence type="predicted"/>
<dbReference type="InterPro" id="IPR029026">
    <property type="entry name" value="tRNA_m1G_MTases_N"/>
</dbReference>
<dbReference type="SUPFAM" id="SSF75217">
    <property type="entry name" value="alpha/beta knot"/>
    <property type="match status" value="1"/>
</dbReference>
<dbReference type="Pfam" id="PF08032">
    <property type="entry name" value="SpoU_sub_bind"/>
    <property type="match status" value="1"/>
</dbReference>
<reference evidence="5 6" key="1">
    <citation type="submission" date="2019-06" db="EMBL/GenBank/DDBJ databases">
        <title>New taxonomy in bacterial strain CC-CFT640, isolated from vineyard.</title>
        <authorList>
            <person name="Lin S.-Y."/>
            <person name="Tsai C.-F."/>
            <person name="Young C.-C."/>
        </authorList>
    </citation>
    <scope>NUCLEOTIDE SEQUENCE [LARGE SCALE GENOMIC DNA]</scope>
    <source>
        <strain evidence="5 6">CC-CFT640</strain>
    </source>
</reference>
<dbReference type="InterPro" id="IPR001537">
    <property type="entry name" value="SpoU_MeTrfase"/>
</dbReference>
<dbReference type="PANTHER" id="PTHR46429:SF1">
    <property type="entry name" value="23S RRNA (GUANOSINE-2'-O-)-METHYLTRANSFERASE RLMB"/>
    <property type="match status" value="1"/>
</dbReference>
<evidence type="ECO:0000313" key="5">
    <source>
        <dbReference type="EMBL" id="TXL82411.1"/>
    </source>
</evidence>
<evidence type="ECO:0000256" key="2">
    <source>
        <dbReference type="ARBA" id="ARBA00022679"/>
    </source>
</evidence>
<dbReference type="InterPro" id="IPR029064">
    <property type="entry name" value="Ribosomal_eL30-like_sf"/>
</dbReference>
<name>A0A5C8PWH9_9HYPH</name>
<keyword evidence="2 5" id="KW-0808">Transferase</keyword>
<dbReference type="InterPro" id="IPR004441">
    <property type="entry name" value="rRNA_MeTrfase_TrmH"/>
</dbReference>
<feature type="region of interest" description="Disordered" evidence="3">
    <location>
        <begin position="1"/>
        <end position="23"/>
    </location>
</feature>
<gene>
    <name evidence="5" type="ORF">FHP25_01570</name>
</gene>
<dbReference type="RefSeq" id="WP_178133206.1">
    <property type="nucleotide sequence ID" value="NZ_VDUZ01000001.1"/>
</dbReference>
<keyword evidence="6" id="KW-1185">Reference proteome</keyword>
<evidence type="ECO:0000256" key="3">
    <source>
        <dbReference type="SAM" id="MobiDB-lite"/>
    </source>
</evidence>
<dbReference type="GO" id="GO:0005829">
    <property type="term" value="C:cytosol"/>
    <property type="evidence" value="ECO:0007669"/>
    <property type="project" value="TreeGrafter"/>
</dbReference>
<dbReference type="Proteomes" id="UP000321638">
    <property type="component" value="Unassembled WGS sequence"/>
</dbReference>
<dbReference type="SUPFAM" id="SSF55315">
    <property type="entry name" value="L30e-like"/>
    <property type="match status" value="1"/>
</dbReference>
<dbReference type="Gene3D" id="3.30.1330.30">
    <property type="match status" value="1"/>
</dbReference>
<dbReference type="PANTHER" id="PTHR46429">
    <property type="entry name" value="23S RRNA (GUANOSINE-2'-O-)-METHYLTRANSFERASE RLMB"/>
    <property type="match status" value="1"/>
</dbReference>
<protein>
    <submittedName>
        <fullName evidence="5">RNA methyltransferase</fullName>
    </submittedName>
</protein>
<dbReference type="SMART" id="SM00967">
    <property type="entry name" value="SpoU_sub_bind"/>
    <property type="match status" value="1"/>
</dbReference>
<organism evidence="5 6">
    <name type="scientific">Vineibacter terrae</name>
    <dbReference type="NCBI Taxonomy" id="2586908"/>
    <lineage>
        <taxon>Bacteria</taxon>
        <taxon>Pseudomonadati</taxon>
        <taxon>Pseudomonadota</taxon>
        <taxon>Alphaproteobacteria</taxon>
        <taxon>Hyphomicrobiales</taxon>
        <taxon>Vineibacter</taxon>
    </lineage>
</organism>
<dbReference type="Pfam" id="PF00588">
    <property type="entry name" value="SpoU_methylase"/>
    <property type="match status" value="1"/>
</dbReference>
<feature type="domain" description="RNA 2-O ribose methyltransferase substrate binding" evidence="4">
    <location>
        <begin position="31"/>
        <end position="109"/>
    </location>
</feature>
<dbReference type="GO" id="GO:0008173">
    <property type="term" value="F:RNA methyltransferase activity"/>
    <property type="evidence" value="ECO:0007669"/>
    <property type="project" value="InterPro"/>
</dbReference>
<accession>A0A5C8PWH9</accession>
<dbReference type="GO" id="GO:0003723">
    <property type="term" value="F:RNA binding"/>
    <property type="evidence" value="ECO:0007669"/>
    <property type="project" value="InterPro"/>
</dbReference>
<dbReference type="CDD" id="cd18103">
    <property type="entry name" value="SpoU-like_RlmB"/>
    <property type="match status" value="1"/>
</dbReference>
<sequence length="286" mass="30002">MAKSSMAGKARQTKSTGKSKKPLLASHQRSWLWGRNLVLETLAAGRWPIHELHLADDLGADATAAALAQVQAQAPKLKPGRASRARLAQLCGEADHQGYLARVGPYPYVPAETLREQARMPSLWLILDGVQDPYNLGAMLRSAEVFGVDGVFLGTQGQAGVNSLAARSSAGAVNRLGIARVPSLPALVAELRRAAVRVVGASLHADYTLDACDFTGPTALVIGNEGTGLSADVMAGCNMVATIPQAGGLNSLNAAAAAAVCLYEVQRQRRQDVSMWGNVASPGRMS</sequence>
<comment type="caution">
    <text evidence="5">The sequence shown here is derived from an EMBL/GenBank/DDBJ whole genome shotgun (WGS) entry which is preliminary data.</text>
</comment>
<keyword evidence="1 5" id="KW-0489">Methyltransferase</keyword>
<dbReference type="Gene3D" id="3.40.1280.10">
    <property type="match status" value="1"/>
</dbReference>